<proteinExistence type="predicted"/>
<feature type="compositionally biased region" description="Basic and acidic residues" evidence="1">
    <location>
        <begin position="12"/>
        <end position="34"/>
    </location>
</feature>
<comment type="caution">
    <text evidence="2">The sequence shown here is derived from an EMBL/GenBank/DDBJ whole genome shotgun (WGS) entry which is preliminary data.</text>
</comment>
<keyword evidence="3" id="KW-1185">Reference proteome</keyword>
<dbReference type="EMBL" id="BPLF01000002">
    <property type="protein sequence ID" value="GIX63892.1"/>
    <property type="molecule type" value="Genomic_DNA"/>
</dbReference>
<sequence length="444" mass="47415">MPWQQCSIFATHGDRDAVGSTKERGEAREGRLTRGNEAAGSRPSESDAPYVHEVFKMGALPRWNASVYVRALQNAAYLQNGEQGETQRVRGIAKSLVKAVAQNINEVNNYELTRVIFACSKGRLLQREVVTQSFLTLMENEVMQRLELLHAIDLFRILHSVTHINAEAEGCPAEALHGEGASKGTPFDRNMVKCVVHRVMDKIANLGAMDIANLTCLIAYNGIGEEKIERKLNGAVKRRLWGIKDPIKVLTPVIALAMFNVLSRETAEFGDAAEIWRKGPDGAGKLAADTRGQQPAVPAEAAGNHPAYGLPGDVPRYGRRRPGVHGANTAGNAGVGGCWRLGLCARRRGAGAGERVGEGRRGAKPSGARVWAVRAHGVRPGAQGGGGKGNAVAGRALVAEVLRQALPRNEEATPPTARVQSGDGGLAAPTKISSRVHSSQGGHM</sequence>
<dbReference type="GeneID" id="94195373"/>
<feature type="region of interest" description="Disordered" evidence="1">
    <location>
        <begin position="406"/>
        <end position="444"/>
    </location>
</feature>
<reference evidence="2 3" key="1">
    <citation type="submission" date="2021-06" db="EMBL/GenBank/DDBJ databases">
        <title>Genome sequence of Babesia caballi.</title>
        <authorList>
            <person name="Yamagishi J."/>
            <person name="Kidaka T."/>
            <person name="Ochi A."/>
        </authorList>
    </citation>
    <scope>NUCLEOTIDE SEQUENCE [LARGE SCALE GENOMIC DNA]</scope>
    <source>
        <strain evidence="2">USDA-D6B2</strain>
    </source>
</reference>
<evidence type="ECO:0000256" key="1">
    <source>
        <dbReference type="SAM" id="MobiDB-lite"/>
    </source>
</evidence>
<dbReference type="RefSeq" id="XP_067715961.1">
    <property type="nucleotide sequence ID" value="XM_067859860.1"/>
</dbReference>
<evidence type="ECO:0000313" key="3">
    <source>
        <dbReference type="Proteomes" id="UP001497744"/>
    </source>
</evidence>
<gene>
    <name evidence="2" type="ORF">BcabD6B2_33270</name>
</gene>
<evidence type="ECO:0000313" key="2">
    <source>
        <dbReference type="EMBL" id="GIX63892.1"/>
    </source>
</evidence>
<feature type="compositionally biased region" description="Polar residues" evidence="1">
    <location>
        <begin position="431"/>
        <end position="444"/>
    </location>
</feature>
<dbReference type="AlphaFoldDB" id="A0AAV4LUH0"/>
<protein>
    <submittedName>
        <fullName evidence="2">Isoleucyl-tRNA synthetase, putative</fullName>
    </submittedName>
</protein>
<name>A0AAV4LUH0_BABCB</name>
<accession>A0AAV4LUH0</accession>
<organism evidence="2 3">
    <name type="scientific">Babesia caballi</name>
    <dbReference type="NCBI Taxonomy" id="5871"/>
    <lineage>
        <taxon>Eukaryota</taxon>
        <taxon>Sar</taxon>
        <taxon>Alveolata</taxon>
        <taxon>Apicomplexa</taxon>
        <taxon>Aconoidasida</taxon>
        <taxon>Piroplasmida</taxon>
        <taxon>Babesiidae</taxon>
        <taxon>Babesia</taxon>
    </lineage>
</organism>
<dbReference type="Proteomes" id="UP001497744">
    <property type="component" value="Unassembled WGS sequence"/>
</dbReference>
<feature type="region of interest" description="Disordered" evidence="1">
    <location>
        <begin position="12"/>
        <end position="46"/>
    </location>
</feature>